<feature type="domain" description="Urease accessory protein UreH-like transmembrane" evidence="2">
    <location>
        <begin position="164"/>
        <end position="251"/>
    </location>
</feature>
<dbReference type="InterPro" id="IPR039447">
    <property type="entry name" value="UreH-like_TM_dom"/>
</dbReference>
<dbReference type="GO" id="GO:0006824">
    <property type="term" value="P:cobalt ion transport"/>
    <property type="evidence" value="ECO:0007669"/>
    <property type="project" value="UniProtKB-KW"/>
</dbReference>
<keyword evidence="1" id="KW-0812">Transmembrane</keyword>
<dbReference type="GO" id="GO:0046583">
    <property type="term" value="F:monoatomic cation efflux transmembrane transporter activity"/>
    <property type="evidence" value="ECO:0007669"/>
    <property type="project" value="TreeGrafter"/>
</dbReference>
<dbReference type="GO" id="GO:0005886">
    <property type="term" value="C:plasma membrane"/>
    <property type="evidence" value="ECO:0007669"/>
    <property type="project" value="UniProtKB-SubCell"/>
</dbReference>
<evidence type="ECO:0000313" key="4">
    <source>
        <dbReference type="Proteomes" id="UP000184603"/>
    </source>
</evidence>
<dbReference type="Pfam" id="PF13386">
    <property type="entry name" value="DsbD_2"/>
    <property type="match status" value="1"/>
</dbReference>
<accession>A0A1M7Y389</accession>
<feature type="transmembrane region" description="Helical" evidence="1">
    <location>
        <begin position="81"/>
        <end position="100"/>
    </location>
</feature>
<evidence type="ECO:0000256" key="1">
    <source>
        <dbReference type="SAM" id="Phobius"/>
    </source>
</evidence>
<keyword evidence="1" id="KW-0472">Membrane</keyword>
<dbReference type="GO" id="GO:0032025">
    <property type="term" value="P:response to cobalt ion"/>
    <property type="evidence" value="ECO:0007669"/>
    <property type="project" value="TreeGrafter"/>
</dbReference>
<dbReference type="InterPro" id="IPR051224">
    <property type="entry name" value="NiCoT_RcnA"/>
</dbReference>
<dbReference type="AlphaFoldDB" id="A0A1M7Y389"/>
<keyword evidence="4" id="KW-1185">Reference proteome</keyword>
<dbReference type="PANTHER" id="PTHR40659:SF1">
    <property type="entry name" value="NICKEL_COBALT EFFLUX SYSTEM RCNA"/>
    <property type="match status" value="1"/>
</dbReference>
<gene>
    <name evidence="3" type="ORF">SAMN02745220_01537</name>
</gene>
<evidence type="ECO:0000313" key="3">
    <source>
        <dbReference type="EMBL" id="SHO46503.1"/>
    </source>
</evidence>
<keyword evidence="1" id="KW-1133">Transmembrane helix</keyword>
<feature type="transmembrane region" description="Helical" evidence="1">
    <location>
        <begin position="162"/>
        <end position="188"/>
    </location>
</feature>
<dbReference type="EMBL" id="FRFE01000005">
    <property type="protein sequence ID" value="SHO46503.1"/>
    <property type="molecule type" value="Genomic_DNA"/>
</dbReference>
<dbReference type="GO" id="GO:0010045">
    <property type="term" value="P:response to nickel cation"/>
    <property type="evidence" value="ECO:0007669"/>
    <property type="project" value="TreeGrafter"/>
</dbReference>
<protein>
    <submittedName>
        <fullName evidence="3">Nickel/cobalt exporter</fullName>
    </submittedName>
</protein>
<organism evidence="3 4">
    <name type="scientific">Desulfopila aestuarii DSM 18488</name>
    <dbReference type="NCBI Taxonomy" id="1121416"/>
    <lineage>
        <taxon>Bacteria</taxon>
        <taxon>Pseudomonadati</taxon>
        <taxon>Thermodesulfobacteriota</taxon>
        <taxon>Desulfobulbia</taxon>
        <taxon>Desulfobulbales</taxon>
        <taxon>Desulfocapsaceae</taxon>
        <taxon>Desulfopila</taxon>
    </lineage>
</organism>
<dbReference type="OrthoDB" id="5455216at2"/>
<reference evidence="3 4" key="1">
    <citation type="submission" date="2016-12" db="EMBL/GenBank/DDBJ databases">
        <authorList>
            <person name="Song W.-J."/>
            <person name="Kurnit D.M."/>
        </authorList>
    </citation>
    <scope>NUCLEOTIDE SEQUENCE [LARGE SCALE GENOMIC DNA]</scope>
    <source>
        <strain evidence="3 4">DSM 18488</strain>
    </source>
</reference>
<dbReference type="SUPFAM" id="SSF103473">
    <property type="entry name" value="MFS general substrate transporter"/>
    <property type="match status" value="1"/>
</dbReference>
<dbReference type="RefSeq" id="WP_073612859.1">
    <property type="nucleotide sequence ID" value="NZ_FRFE01000005.1"/>
</dbReference>
<name>A0A1M7Y389_9BACT</name>
<dbReference type="InterPro" id="IPR036259">
    <property type="entry name" value="MFS_trans_sf"/>
</dbReference>
<dbReference type="GO" id="GO:0015099">
    <property type="term" value="F:nickel cation transmembrane transporter activity"/>
    <property type="evidence" value="ECO:0007669"/>
    <property type="project" value="TreeGrafter"/>
</dbReference>
<feature type="transmembrane region" description="Helical" evidence="1">
    <location>
        <begin position="200"/>
        <end position="221"/>
    </location>
</feature>
<evidence type="ECO:0000259" key="2">
    <source>
        <dbReference type="Pfam" id="PF13386"/>
    </source>
</evidence>
<feature type="transmembrane region" description="Helical" evidence="1">
    <location>
        <begin position="241"/>
        <end position="259"/>
    </location>
</feature>
<dbReference type="PANTHER" id="PTHR40659">
    <property type="entry name" value="NICKEL/COBALT EFFLUX SYSTEM RCNA"/>
    <property type="match status" value="1"/>
</dbReference>
<dbReference type="STRING" id="1121416.SAMN02745220_01537"/>
<proteinExistence type="predicted"/>
<dbReference type="Proteomes" id="UP000184603">
    <property type="component" value="Unassembled WGS sequence"/>
</dbReference>
<feature type="transmembrane region" description="Helical" evidence="1">
    <location>
        <begin position="46"/>
        <end position="69"/>
    </location>
</feature>
<sequence>MDMEPLFIAALQSSFLLGLIHGVNPCGHSWLVLAPFVAGEKQGRKVAGLTSAFLIGTALACLALGATLGAVSMLLPPQATYWVEISTSVLLMLVGLVLLYDPHILHKHSHEDHEHNDSGHGCHHNHDHCQQPMIPHHNHHQHGCSCTKTGHTGNQGHTHRKWLAASLFTIGFVNMVIPCPTAAVMYGYALNSGSSLTATLVFGSYALSTAIAVGLVIYLIFKVTTMAGRLQKEWVEPLIMRSAGLIIILFSSYGVYSAIAS</sequence>